<dbReference type="EMBL" id="LXQA011145461">
    <property type="protein sequence ID" value="MCI86606.1"/>
    <property type="molecule type" value="Genomic_DNA"/>
</dbReference>
<protein>
    <submittedName>
        <fullName evidence="1">Uncharacterized protein</fullName>
    </submittedName>
</protein>
<comment type="caution">
    <text evidence="1">The sequence shown here is derived from an EMBL/GenBank/DDBJ whole genome shotgun (WGS) entry which is preliminary data.</text>
</comment>
<organism evidence="1 2">
    <name type="scientific">Trifolium medium</name>
    <dbReference type="NCBI Taxonomy" id="97028"/>
    <lineage>
        <taxon>Eukaryota</taxon>
        <taxon>Viridiplantae</taxon>
        <taxon>Streptophyta</taxon>
        <taxon>Embryophyta</taxon>
        <taxon>Tracheophyta</taxon>
        <taxon>Spermatophyta</taxon>
        <taxon>Magnoliopsida</taxon>
        <taxon>eudicotyledons</taxon>
        <taxon>Gunneridae</taxon>
        <taxon>Pentapetalae</taxon>
        <taxon>rosids</taxon>
        <taxon>fabids</taxon>
        <taxon>Fabales</taxon>
        <taxon>Fabaceae</taxon>
        <taxon>Papilionoideae</taxon>
        <taxon>50 kb inversion clade</taxon>
        <taxon>NPAAA clade</taxon>
        <taxon>Hologalegina</taxon>
        <taxon>IRL clade</taxon>
        <taxon>Trifolieae</taxon>
        <taxon>Trifolium</taxon>
    </lineage>
</organism>
<reference evidence="1 2" key="1">
    <citation type="journal article" date="2018" name="Front. Plant Sci.">
        <title>Red Clover (Trifolium pratense) and Zigzag Clover (T. medium) - A Picture of Genomic Similarities and Differences.</title>
        <authorList>
            <person name="Dluhosova J."/>
            <person name="Istvanek J."/>
            <person name="Nedelnik J."/>
            <person name="Repkova J."/>
        </authorList>
    </citation>
    <scope>NUCLEOTIDE SEQUENCE [LARGE SCALE GENOMIC DNA]</scope>
    <source>
        <strain evidence="2">cv. 10/8</strain>
        <tissue evidence="1">Leaf</tissue>
    </source>
</reference>
<sequence length="38" mass="4256">MNRYRKRGGGIVNCERQEWGGDNCRHGRNGDGEFESGG</sequence>
<keyword evidence="2" id="KW-1185">Reference proteome</keyword>
<accession>A0A392VE00</accession>
<dbReference type="AlphaFoldDB" id="A0A392VE00"/>
<dbReference type="Proteomes" id="UP000265520">
    <property type="component" value="Unassembled WGS sequence"/>
</dbReference>
<evidence type="ECO:0000313" key="1">
    <source>
        <dbReference type="EMBL" id="MCI86606.1"/>
    </source>
</evidence>
<evidence type="ECO:0000313" key="2">
    <source>
        <dbReference type="Proteomes" id="UP000265520"/>
    </source>
</evidence>
<proteinExistence type="predicted"/>
<name>A0A392VE00_9FABA</name>
<feature type="non-terminal residue" evidence="1">
    <location>
        <position position="38"/>
    </location>
</feature>